<dbReference type="Proteomes" id="UP000032180">
    <property type="component" value="Chromosome 1"/>
</dbReference>
<reference evidence="1" key="3">
    <citation type="submission" date="2015-04" db="UniProtKB">
        <authorList>
            <consortium name="EnsemblPlants"/>
        </authorList>
    </citation>
    <scope>IDENTIFICATION</scope>
</reference>
<evidence type="ECO:0000313" key="2">
    <source>
        <dbReference type="Proteomes" id="UP000032180"/>
    </source>
</evidence>
<organism evidence="1 2">
    <name type="scientific">Leersia perrieri</name>
    <dbReference type="NCBI Taxonomy" id="77586"/>
    <lineage>
        <taxon>Eukaryota</taxon>
        <taxon>Viridiplantae</taxon>
        <taxon>Streptophyta</taxon>
        <taxon>Embryophyta</taxon>
        <taxon>Tracheophyta</taxon>
        <taxon>Spermatophyta</taxon>
        <taxon>Magnoliopsida</taxon>
        <taxon>Liliopsida</taxon>
        <taxon>Poales</taxon>
        <taxon>Poaceae</taxon>
        <taxon>BOP clade</taxon>
        <taxon>Oryzoideae</taxon>
        <taxon>Oryzeae</taxon>
        <taxon>Oryzinae</taxon>
        <taxon>Leersia</taxon>
    </lineage>
</organism>
<proteinExistence type="predicted"/>
<accession>A0A0D9V9N1</accession>
<keyword evidence="2" id="KW-1185">Reference proteome</keyword>
<dbReference type="EnsemblPlants" id="LPERR01G36660.1">
    <property type="protein sequence ID" value="LPERR01G36660.1"/>
    <property type="gene ID" value="LPERR01G36660"/>
</dbReference>
<dbReference type="Gramene" id="LPERR01G36660.1">
    <property type="protein sequence ID" value="LPERR01G36660.1"/>
    <property type="gene ID" value="LPERR01G36660"/>
</dbReference>
<sequence>MGIRRKHGVVAAGALAGRACDGEGYGGVFFGESVVRTPPQPASGVGSSNPEVFGSISSEPTLLEAEADVDDSTALACSVVICDSKVMAPRAGKSRSEWQMN</sequence>
<protein>
    <submittedName>
        <fullName evidence="1">Uncharacterized protein</fullName>
    </submittedName>
</protein>
<reference evidence="1 2" key="1">
    <citation type="submission" date="2012-08" db="EMBL/GenBank/DDBJ databases">
        <title>Oryza genome evolution.</title>
        <authorList>
            <person name="Wing R.A."/>
        </authorList>
    </citation>
    <scope>NUCLEOTIDE SEQUENCE</scope>
</reference>
<name>A0A0D9V9N1_9ORYZ</name>
<evidence type="ECO:0000313" key="1">
    <source>
        <dbReference type="EnsemblPlants" id="LPERR01G36660.1"/>
    </source>
</evidence>
<dbReference type="HOGENOM" id="CLU_2295721_0_0_1"/>
<dbReference type="AlphaFoldDB" id="A0A0D9V9N1"/>
<reference evidence="2" key="2">
    <citation type="submission" date="2013-12" db="EMBL/GenBank/DDBJ databases">
        <authorList>
            <person name="Yu Y."/>
            <person name="Lee S."/>
            <person name="de Baynast K."/>
            <person name="Wissotski M."/>
            <person name="Liu L."/>
            <person name="Talag J."/>
            <person name="Goicoechea J."/>
            <person name="Angelova A."/>
            <person name="Jetty R."/>
            <person name="Kudrna D."/>
            <person name="Golser W."/>
            <person name="Rivera L."/>
            <person name="Zhang J."/>
            <person name="Wing R."/>
        </authorList>
    </citation>
    <scope>NUCLEOTIDE SEQUENCE</scope>
</reference>